<dbReference type="InterPro" id="IPR011600">
    <property type="entry name" value="Pept_C14_caspase"/>
</dbReference>
<dbReference type="VEuPathDB" id="VectorBase:LDEU011530"/>
<organism evidence="2 3">
    <name type="scientific">Leptotrombidium deliense</name>
    <dbReference type="NCBI Taxonomy" id="299467"/>
    <lineage>
        <taxon>Eukaryota</taxon>
        <taxon>Metazoa</taxon>
        <taxon>Ecdysozoa</taxon>
        <taxon>Arthropoda</taxon>
        <taxon>Chelicerata</taxon>
        <taxon>Arachnida</taxon>
        <taxon>Acari</taxon>
        <taxon>Acariformes</taxon>
        <taxon>Trombidiformes</taxon>
        <taxon>Prostigmata</taxon>
        <taxon>Anystina</taxon>
        <taxon>Parasitengona</taxon>
        <taxon>Trombiculoidea</taxon>
        <taxon>Trombiculidae</taxon>
        <taxon>Leptotrombidium</taxon>
    </lineage>
</organism>
<proteinExistence type="predicted"/>
<dbReference type="SUPFAM" id="SSF52129">
    <property type="entry name" value="Caspase-like"/>
    <property type="match status" value="1"/>
</dbReference>
<dbReference type="InterPro" id="IPR002138">
    <property type="entry name" value="Pept_C14_p10"/>
</dbReference>
<reference evidence="2 3" key="1">
    <citation type="journal article" date="2018" name="Gigascience">
        <title>Genomes of trombidid mites reveal novel predicted allergens and laterally-transferred genes associated with secondary metabolism.</title>
        <authorList>
            <person name="Dong X."/>
            <person name="Chaisiri K."/>
            <person name="Xia D."/>
            <person name="Armstrong S.D."/>
            <person name="Fang Y."/>
            <person name="Donnelly M.J."/>
            <person name="Kadowaki T."/>
            <person name="McGarry J.W."/>
            <person name="Darby A.C."/>
            <person name="Makepeace B.L."/>
        </authorList>
    </citation>
    <scope>NUCLEOTIDE SEQUENCE [LARGE SCALE GENOMIC DNA]</scope>
    <source>
        <strain evidence="2">UoL-UT</strain>
    </source>
</reference>
<dbReference type="AlphaFoldDB" id="A0A443RZ24"/>
<dbReference type="Gene3D" id="3.30.70.1470">
    <property type="entry name" value="Caspase-like"/>
    <property type="match status" value="1"/>
</dbReference>
<gene>
    <name evidence="2" type="ORF">B4U80_04106</name>
</gene>
<protein>
    <recommendedName>
        <fullName evidence="1">Caspase family p10 domain-containing protein</fullName>
    </recommendedName>
</protein>
<dbReference type="EMBL" id="NCKV01017133">
    <property type="protein sequence ID" value="RWS20510.1"/>
    <property type="molecule type" value="Genomic_DNA"/>
</dbReference>
<dbReference type="GO" id="GO:0006508">
    <property type="term" value="P:proteolysis"/>
    <property type="evidence" value="ECO:0007669"/>
    <property type="project" value="InterPro"/>
</dbReference>
<dbReference type="Proteomes" id="UP000288716">
    <property type="component" value="Unassembled WGS sequence"/>
</dbReference>
<dbReference type="PROSITE" id="PS50207">
    <property type="entry name" value="CASPASE_P10"/>
    <property type="match status" value="1"/>
</dbReference>
<feature type="domain" description="Caspase family p10" evidence="1">
    <location>
        <begin position="20"/>
        <end position="69"/>
    </location>
</feature>
<keyword evidence="3" id="KW-1185">Reference proteome</keyword>
<dbReference type="GO" id="GO:0004197">
    <property type="term" value="F:cysteine-type endopeptidase activity"/>
    <property type="evidence" value="ECO:0007669"/>
    <property type="project" value="InterPro"/>
</dbReference>
<evidence type="ECO:0000313" key="3">
    <source>
        <dbReference type="Proteomes" id="UP000288716"/>
    </source>
</evidence>
<evidence type="ECO:0000259" key="1">
    <source>
        <dbReference type="PROSITE" id="PS50207"/>
    </source>
</evidence>
<accession>A0A443RZ24</accession>
<comment type="caution">
    <text evidence="2">The sequence shown here is derived from an EMBL/GenBank/DDBJ whole genome shotgun (WGS) entry which is preliminary data.</text>
</comment>
<dbReference type="Pfam" id="PF00656">
    <property type="entry name" value="Peptidase_C14"/>
    <property type="match status" value="1"/>
</dbReference>
<evidence type="ECO:0000313" key="2">
    <source>
        <dbReference type="EMBL" id="RWS20510.1"/>
    </source>
</evidence>
<dbReference type="OrthoDB" id="6416614at2759"/>
<sequence>MTMKCNVRFASGALRRRHSYSSVPGFRSLRYQREGTFYIQFLVNTLNRCGTTEDIHTMLTKVNREMALELKYGLLMIPLDIISKRCQSFGPL</sequence>
<name>A0A443RZ24_9ACAR</name>
<dbReference type="InterPro" id="IPR029030">
    <property type="entry name" value="Caspase-like_dom_sf"/>
</dbReference>